<dbReference type="RefSeq" id="WP_014887836.1">
    <property type="nucleotide sequence ID" value="NC_018419.1"/>
</dbReference>
<dbReference type="STRING" id="1199245.A359_01350"/>
<dbReference type="InterPro" id="IPR035104">
    <property type="entry name" value="Ribosomal_protein_S1-like"/>
</dbReference>
<evidence type="ECO:0000256" key="3">
    <source>
        <dbReference type="ARBA" id="ARBA00022884"/>
    </source>
</evidence>
<dbReference type="PROSITE" id="PS50126">
    <property type="entry name" value="S1"/>
    <property type="match status" value="6"/>
</dbReference>
<dbReference type="KEGG" id="sect:A359_01350"/>
<dbReference type="HOGENOM" id="CLU_015805_2_1_6"/>
<dbReference type="PANTHER" id="PTHR10724:SF7">
    <property type="entry name" value="SMALL RIBOSOMAL SUBUNIT PROTEIN BS1C"/>
    <property type="match status" value="1"/>
</dbReference>
<dbReference type="GO" id="GO:0022627">
    <property type="term" value="C:cytosolic small ribosomal subunit"/>
    <property type="evidence" value="ECO:0007669"/>
    <property type="project" value="TreeGrafter"/>
</dbReference>
<feature type="domain" description="S1 motif" evidence="9">
    <location>
        <begin position="364"/>
        <end position="434"/>
    </location>
</feature>
<dbReference type="SUPFAM" id="SSF50249">
    <property type="entry name" value="Nucleic acid-binding proteins"/>
    <property type="match status" value="6"/>
</dbReference>
<dbReference type="CDD" id="cd04465">
    <property type="entry name" value="S1_RPS1_repeat_ec2_hs2"/>
    <property type="match status" value="1"/>
</dbReference>
<dbReference type="EMBL" id="CP003546">
    <property type="protein sequence ID" value="AFP84538.1"/>
    <property type="molecule type" value="Genomic_DNA"/>
</dbReference>
<dbReference type="NCBIfam" id="NF004952">
    <property type="entry name" value="PRK06299.1-2"/>
    <property type="match status" value="1"/>
</dbReference>
<dbReference type="Proteomes" id="UP000003936">
    <property type="component" value="Chromosome"/>
</dbReference>
<evidence type="ECO:0000256" key="7">
    <source>
        <dbReference type="ARBA" id="ARBA00035517"/>
    </source>
</evidence>
<dbReference type="FunFam" id="2.40.50.140:FF:000018">
    <property type="entry name" value="30S ribosomal protein S1"/>
    <property type="match status" value="1"/>
</dbReference>
<dbReference type="NCBIfam" id="TIGR00717">
    <property type="entry name" value="rpsA"/>
    <property type="match status" value="1"/>
</dbReference>
<dbReference type="Pfam" id="PF00575">
    <property type="entry name" value="S1"/>
    <property type="match status" value="6"/>
</dbReference>
<dbReference type="PANTHER" id="PTHR10724">
    <property type="entry name" value="30S RIBOSOMAL PROTEIN S1"/>
    <property type="match status" value="1"/>
</dbReference>
<dbReference type="GO" id="GO:0006412">
    <property type="term" value="P:translation"/>
    <property type="evidence" value="ECO:0007669"/>
    <property type="project" value="InterPro"/>
</dbReference>
<evidence type="ECO:0000256" key="8">
    <source>
        <dbReference type="PROSITE-ProRule" id="PRU00182"/>
    </source>
</evidence>
<evidence type="ECO:0000256" key="2">
    <source>
        <dbReference type="ARBA" id="ARBA00022737"/>
    </source>
</evidence>
<dbReference type="CDD" id="cd05687">
    <property type="entry name" value="S1_RPS1_repeat_ec1_hs1"/>
    <property type="match status" value="1"/>
</dbReference>
<dbReference type="InterPro" id="IPR003029">
    <property type="entry name" value="S1_domain"/>
</dbReference>
<keyword evidence="3 8" id="KW-0694">RNA-binding</keyword>
<dbReference type="InterPro" id="IPR000110">
    <property type="entry name" value="Ribosomal_bS1"/>
</dbReference>
<name>J3YR87_9ENTR</name>
<proteinExistence type="inferred from homology"/>
<dbReference type="FunFam" id="2.40.50.140:FF:000016">
    <property type="entry name" value="30S ribosomal protein S1"/>
    <property type="match status" value="1"/>
</dbReference>
<sequence>MTESFAQLFEESLKEIETRPGSIVHGTVVSIAKDVVLVDAGLKSESAIPVEQFRNAQGELEIEVGDQVDVALDAVEDGFGETLLSREKAKRYEAWLILEKSYEESATVIGIINGKVKGGFTIELKGIRAFLPGSLVDVRPVRDTLHLEGKELEFKVIKLDQKRNNVVVSRRAVIESENSAERDQLLENLQEGMKVQGIVKNLTDYGAFVDLGGVDGLLHITDMAWKRVKHPSEIVTVGDEITVKVLKFDRERTRVSLGLKQLGEDPWIAIAKRYPEGAHLTGRVTNLTDYGCFVEIEEGVEGLVHVSEMDWTNKNIHPSKVVNVSDVVEVMVLDIDEERRRISLGLKQCKANPWQQFANTHHKGDRVEGKIKSITDFGIFIGLDGGIDGLVHLSDISWHLVGEEAVRAYKKGDEIEAVVLQVDADRERISLGVKQMAEDPFNTYLALNKKGSMVTGKVTAVDPKGVTVELAGGVEGYLRASETSRDRMEDATMILNVGDDVEAKFTGVDRKNRVVSLSVRAKNDADEKETISTVNNKQEESNFVNAMAEAFKAATKSE</sequence>
<keyword evidence="5" id="KW-0687">Ribonucleoprotein</keyword>
<dbReference type="NCBIfam" id="NF004951">
    <property type="entry name" value="PRK06299.1-1"/>
    <property type="match status" value="1"/>
</dbReference>
<feature type="domain" description="S1 motif" evidence="9">
    <location>
        <begin position="105"/>
        <end position="171"/>
    </location>
</feature>
<dbReference type="FunFam" id="2.40.50.140:FF:000036">
    <property type="entry name" value="30S ribosomal protein S1"/>
    <property type="match status" value="1"/>
</dbReference>
<feature type="domain" description="S1 motif" evidence="9">
    <location>
        <begin position="451"/>
        <end position="520"/>
    </location>
</feature>
<accession>J3YR87</accession>
<dbReference type="CDD" id="cd05691">
    <property type="entry name" value="S1_RPS1_repeat_ec6"/>
    <property type="match status" value="1"/>
</dbReference>
<dbReference type="InterPro" id="IPR050437">
    <property type="entry name" value="Ribos_protein_bS1-like"/>
</dbReference>
<dbReference type="NCBIfam" id="NF004954">
    <property type="entry name" value="PRK06299.1-4"/>
    <property type="match status" value="1"/>
</dbReference>
<gene>
    <name evidence="10" type="ORF">A359_01350</name>
</gene>
<protein>
    <recommendedName>
        <fullName evidence="6">Small ribosomal subunit protein bS1</fullName>
    </recommendedName>
    <alternativeName>
        <fullName evidence="7">30S ribosomal protein S1</fullName>
    </alternativeName>
</protein>
<dbReference type="FunFam" id="2.40.50.140:FF:000011">
    <property type="entry name" value="30S ribosomal protein S1"/>
    <property type="match status" value="1"/>
</dbReference>
<dbReference type="AlphaFoldDB" id="J3YR87"/>
<dbReference type="GO" id="GO:0003735">
    <property type="term" value="F:structural constituent of ribosome"/>
    <property type="evidence" value="ECO:0007669"/>
    <property type="project" value="InterPro"/>
</dbReference>
<dbReference type="PATRIC" id="fig|1199245.3.peg.160"/>
<dbReference type="OrthoDB" id="9804077at2"/>
<dbReference type="Gene3D" id="2.40.50.140">
    <property type="entry name" value="Nucleic acid-binding proteins"/>
    <property type="match status" value="6"/>
</dbReference>
<evidence type="ECO:0000313" key="10">
    <source>
        <dbReference type="EMBL" id="AFP84538.1"/>
    </source>
</evidence>
<feature type="domain" description="S1 motif" evidence="9">
    <location>
        <begin position="277"/>
        <end position="347"/>
    </location>
</feature>
<reference evidence="10 11" key="1">
    <citation type="journal article" date="2012" name="Mol. Biol. Evol.">
        <title>Genome reduction and co-evolution between the primary and secondary bacterial symbionts of psyllids.</title>
        <authorList>
            <person name="Sloan D.B."/>
            <person name="Moran N.A."/>
        </authorList>
    </citation>
    <scope>NUCLEOTIDE SEQUENCE [LARGE SCALE GENOMIC DNA]</scope>
    <source>
        <strain evidence="10">Ceuc_S</strain>
    </source>
</reference>
<feature type="domain" description="S1 motif" evidence="9">
    <location>
        <begin position="192"/>
        <end position="260"/>
    </location>
</feature>
<dbReference type="CDD" id="cd05688">
    <property type="entry name" value="S1_RPS1_repeat_ec3"/>
    <property type="match status" value="1"/>
</dbReference>
<dbReference type="PRINTS" id="PR00681">
    <property type="entry name" value="RIBOSOMALS1"/>
</dbReference>
<evidence type="ECO:0000313" key="11">
    <source>
        <dbReference type="Proteomes" id="UP000003936"/>
    </source>
</evidence>
<dbReference type="SMART" id="SM00316">
    <property type="entry name" value="S1"/>
    <property type="match status" value="6"/>
</dbReference>
<organism evidence="10 11">
    <name type="scientific">secondary endosymbiont of Ctenarytaina eucalypti</name>
    <dbReference type="NCBI Taxonomy" id="1199245"/>
    <lineage>
        <taxon>Bacteria</taxon>
        <taxon>Pseudomonadati</taxon>
        <taxon>Pseudomonadota</taxon>
        <taxon>Gammaproteobacteria</taxon>
        <taxon>Enterobacterales</taxon>
        <taxon>Enterobacteriaceae</taxon>
        <taxon>aphid secondary symbionts</taxon>
    </lineage>
</organism>
<dbReference type="FunFam" id="2.40.50.140:FF:000017">
    <property type="entry name" value="30S ribosomal protein S1"/>
    <property type="match status" value="1"/>
</dbReference>
<keyword evidence="4 10" id="KW-0689">Ribosomal protein</keyword>
<keyword evidence="11" id="KW-1185">Reference proteome</keyword>
<evidence type="ECO:0000256" key="4">
    <source>
        <dbReference type="ARBA" id="ARBA00022980"/>
    </source>
</evidence>
<dbReference type="GO" id="GO:0003729">
    <property type="term" value="F:mRNA binding"/>
    <property type="evidence" value="ECO:0007669"/>
    <property type="project" value="TreeGrafter"/>
</dbReference>
<dbReference type="FunFam" id="2.40.50.140:FF:000021">
    <property type="entry name" value="30S ribosomal protein S1"/>
    <property type="match status" value="1"/>
</dbReference>
<dbReference type="PROSITE" id="PS50889">
    <property type="entry name" value="S4"/>
    <property type="match status" value="1"/>
</dbReference>
<keyword evidence="2" id="KW-0677">Repeat</keyword>
<comment type="similarity">
    <text evidence="1">Belongs to the bacterial ribosomal protein bS1 family.</text>
</comment>
<dbReference type="InterPro" id="IPR012340">
    <property type="entry name" value="NA-bd_OB-fold"/>
</dbReference>
<feature type="domain" description="S1 motif" evidence="9">
    <location>
        <begin position="21"/>
        <end position="87"/>
    </location>
</feature>
<evidence type="ECO:0000256" key="5">
    <source>
        <dbReference type="ARBA" id="ARBA00023274"/>
    </source>
</evidence>
<evidence type="ECO:0000259" key="9">
    <source>
        <dbReference type="PROSITE" id="PS50126"/>
    </source>
</evidence>
<evidence type="ECO:0000256" key="1">
    <source>
        <dbReference type="ARBA" id="ARBA00006767"/>
    </source>
</evidence>
<evidence type="ECO:0000256" key="6">
    <source>
        <dbReference type="ARBA" id="ARBA00035293"/>
    </source>
</evidence>